<dbReference type="OrthoDB" id="9769862at2"/>
<feature type="transmembrane region" description="Helical" evidence="6">
    <location>
        <begin position="372"/>
        <end position="392"/>
    </location>
</feature>
<evidence type="ECO:0000313" key="7">
    <source>
        <dbReference type="EMBL" id="OXA92188.1"/>
    </source>
</evidence>
<dbReference type="Pfam" id="PF13440">
    <property type="entry name" value="Polysacc_synt_3"/>
    <property type="match status" value="1"/>
</dbReference>
<evidence type="ECO:0000256" key="2">
    <source>
        <dbReference type="ARBA" id="ARBA00022475"/>
    </source>
</evidence>
<feature type="transmembrane region" description="Helical" evidence="6">
    <location>
        <begin position="434"/>
        <end position="452"/>
    </location>
</feature>
<evidence type="ECO:0000256" key="3">
    <source>
        <dbReference type="ARBA" id="ARBA00022692"/>
    </source>
</evidence>
<evidence type="ECO:0000256" key="1">
    <source>
        <dbReference type="ARBA" id="ARBA00004651"/>
    </source>
</evidence>
<dbReference type="RefSeq" id="WP_089049786.1">
    <property type="nucleotide sequence ID" value="NZ_FXTV01000008.1"/>
</dbReference>
<feature type="transmembrane region" description="Helical" evidence="6">
    <location>
        <begin position="267"/>
        <end position="286"/>
    </location>
</feature>
<dbReference type="PANTHER" id="PTHR30250:SF11">
    <property type="entry name" value="O-ANTIGEN TRANSPORTER-RELATED"/>
    <property type="match status" value="1"/>
</dbReference>
<comment type="subcellular location">
    <subcellularLocation>
        <location evidence="1">Cell membrane</location>
        <topology evidence="1">Multi-pass membrane protein</topology>
    </subcellularLocation>
</comment>
<dbReference type="InterPro" id="IPR050833">
    <property type="entry name" value="Poly_Biosynth_Transport"/>
</dbReference>
<feature type="transmembrane region" description="Helical" evidence="6">
    <location>
        <begin position="125"/>
        <end position="149"/>
    </location>
</feature>
<evidence type="ECO:0000256" key="5">
    <source>
        <dbReference type="ARBA" id="ARBA00023136"/>
    </source>
</evidence>
<evidence type="ECO:0000256" key="6">
    <source>
        <dbReference type="SAM" id="Phobius"/>
    </source>
</evidence>
<accession>A0A226HE97</accession>
<feature type="transmembrane region" description="Helical" evidence="6">
    <location>
        <begin position="339"/>
        <end position="365"/>
    </location>
</feature>
<feature type="transmembrane region" description="Helical" evidence="6">
    <location>
        <begin position="96"/>
        <end position="119"/>
    </location>
</feature>
<proteinExistence type="predicted"/>
<feature type="transmembrane region" description="Helical" evidence="6">
    <location>
        <begin position="225"/>
        <end position="247"/>
    </location>
</feature>
<organism evidence="7 8">
    <name type="scientific">Flavobacterium hercynium</name>
    <dbReference type="NCBI Taxonomy" id="387094"/>
    <lineage>
        <taxon>Bacteria</taxon>
        <taxon>Pseudomonadati</taxon>
        <taxon>Bacteroidota</taxon>
        <taxon>Flavobacteriia</taxon>
        <taxon>Flavobacteriales</taxon>
        <taxon>Flavobacteriaceae</taxon>
        <taxon>Flavobacterium</taxon>
    </lineage>
</organism>
<keyword evidence="5 6" id="KW-0472">Membrane</keyword>
<sequence length="493" mass="54960">MPEEIKSHKQILKSTSIVGGAQIASILIGILRTKFVAVLLGPVGIGYLGVLQSIIDLVRQATGFGINFSGIKDVAESNATDDKIKISTAITILKRWAFWTGILGTFLTIIFCVPLSIYSFGNSSYAISIASTSIAILIISVSGGQLALLQGLRKINLMAKATFYGAILGTIITVPLYWILGINGIVPGIVLTSLGSLALSWWFTRNVKLEKVNLSFKETFAGGTRMVKLGFFITVTGIMASITLYLVRTFLLKKMNIDAVGCFQACWMIATMYLGIILNAMLADFFPRLTEVNQDNKAVNRLINEQLEIAFLVASPMIMGIIVFAHFIITILYSKEFMLAIPVLQWLIAGTFFTIISWSLGVMFLAKSKGMYSFVIESLWNVIFLVILYFGWDSYGFKIIGFAYVIACAIRFLLTYWTSIYLSEFKFSKVNIKHTIIFGLFVILALLNVSFFSAYSQYTISLCIMIIGIFYSYINLNKIIDIKEFLFKKIKRK</sequence>
<reference evidence="7 8" key="1">
    <citation type="submission" date="2016-11" db="EMBL/GenBank/DDBJ databases">
        <title>Whole genomes of Flavobacteriaceae.</title>
        <authorList>
            <person name="Stine C."/>
            <person name="Li C."/>
            <person name="Tadesse D."/>
        </authorList>
    </citation>
    <scope>NUCLEOTIDE SEQUENCE [LARGE SCALE GENOMIC DNA]</scope>
    <source>
        <strain evidence="7 8">DSM 18292</strain>
    </source>
</reference>
<comment type="caution">
    <text evidence="7">The sequence shown here is derived from an EMBL/GenBank/DDBJ whole genome shotgun (WGS) entry which is preliminary data.</text>
</comment>
<dbReference type="AlphaFoldDB" id="A0A226HE97"/>
<evidence type="ECO:0008006" key="9">
    <source>
        <dbReference type="Google" id="ProtNLM"/>
    </source>
</evidence>
<feature type="transmembrane region" description="Helical" evidence="6">
    <location>
        <begin position="307"/>
        <end position="333"/>
    </location>
</feature>
<keyword evidence="4 6" id="KW-1133">Transmembrane helix</keyword>
<feature type="transmembrane region" description="Helical" evidence="6">
    <location>
        <begin position="161"/>
        <end position="179"/>
    </location>
</feature>
<dbReference type="PANTHER" id="PTHR30250">
    <property type="entry name" value="PST FAMILY PREDICTED COLANIC ACID TRANSPORTER"/>
    <property type="match status" value="1"/>
</dbReference>
<evidence type="ECO:0000256" key="4">
    <source>
        <dbReference type="ARBA" id="ARBA00022989"/>
    </source>
</evidence>
<keyword evidence="8" id="KW-1185">Reference proteome</keyword>
<dbReference type="EMBL" id="MUGW01000020">
    <property type="protein sequence ID" value="OXA92188.1"/>
    <property type="molecule type" value="Genomic_DNA"/>
</dbReference>
<dbReference type="Proteomes" id="UP000198345">
    <property type="component" value="Unassembled WGS sequence"/>
</dbReference>
<dbReference type="GO" id="GO:0005886">
    <property type="term" value="C:plasma membrane"/>
    <property type="evidence" value="ECO:0007669"/>
    <property type="project" value="UniProtKB-SubCell"/>
</dbReference>
<evidence type="ECO:0000313" key="8">
    <source>
        <dbReference type="Proteomes" id="UP000198345"/>
    </source>
</evidence>
<name>A0A226HE97_9FLAO</name>
<feature type="transmembrane region" description="Helical" evidence="6">
    <location>
        <begin position="458"/>
        <end position="476"/>
    </location>
</feature>
<feature type="transmembrane region" description="Helical" evidence="6">
    <location>
        <begin position="398"/>
        <end position="422"/>
    </location>
</feature>
<gene>
    <name evidence="7" type="ORF">B0A66_10505</name>
</gene>
<protein>
    <recommendedName>
        <fullName evidence="9">O-antigen translocase</fullName>
    </recommendedName>
</protein>
<keyword evidence="2" id="KW-1003">Cell membrane</keyword>
<feature type="transmembrane region" description="Helical" evidence="6">
    <location>
        <begin position="37"/>
        <end position="58"/>
    </location>
</feature>
<keyword evidence="3 6" id="KW-0812">Transmembrane</keyword>
<feature type="transmembrane region" description="Helical" evidence="6">
    <location>
        <begin position="12"/>
        <end position="31"/>
    </location>
</feature>
<feature type="transmembrane region" description="Helical" evidence="6">
    <location>
        <begin position="185"/>
        <end position="204"/>
    </location>
</feature>